<evidence type="ECO:0000313" key="3">
    <source>
        <dbReference type="Proteomes" id="UP001497623"/>
    </source>
</evidence>
<feature type="chain" id="PRO_5043517057" description="Ferritin" evidence="1">
    <location>
        <begin position="24"/>
        <end position="207"/>
    </location>
</feature>
<dbReference type="EMBL" id="CAXKWB010000309">
    <property type="protein sequence ID" value="CAL4060272.1"/>
    <property type="molecule type" value="Genomic_DNA"/>
</dbReference>
<gene>
    <name evidence="2" type="ORF">MNOR_LOCUS1200</name>
</gene>
<evidence type="ECO:0008006" key="4">
    <source>
        <dbReference type="Google" id="ProtNLM"/>
    </source>
</evidence>
<feature type="signal peptide" evidence="1">
    <location>
        <begin position="1"/>
        <end position="23"/>
    </location>
</feature>
<evidence type="ECO:0000313" key="2">
    <source>
        <dbReference type="EMBL" id="CAL4060272.1"/>
    </source>
</evidence>
<proteinExistence type="predicted"/>
<dbReference type="SUPFAM" id="SSF47240">
    <property type="entry name" value="Ferritin-like"/>
    <property type="match status" value="1"/>
</dbReference>
<dbReference type="AlphaFoldDB" id="A0AAV2PNH9"/>
<protein>
    <recommendedName>
        <fullName evidence="4">Ferritin</fullName>
    </recommendedName>
</protein>
<sequence>MRVMMVNLMIVLMSAAFFVYTNGIDVMGNGPNLNKHLGAQDVKTDVLDIMQKHFDLSLDYLYTGVQYDSQYGERPGLAKKLRGMSDAQWEAGMAALNKYLEHGGTTEQAFVSKLHFKGGQTASLTKASKGQIYMDTLQTLAGDSQTMLDLYNNVYSRAILNDGDIAHYLEEKIEKEVEHSHELKGHITTLDAMKGVGAAVAAFDSNL</sequence>
<accession>A0AAV2PNH9</accession>
<name>A0AAV2PNH9_MEGNR</name>
<organism evidence="2 3">
    <name type="scientific">Meganyctiphanes norvegica</name>
    <name type="common">Northern krill</name>
    <name type="synonym">Thysanopoda norvegica</name>
    <dbReference type="NCBI Taxonomy" id="48144"/>
    <lineage>
        <taxon>Eukaryota</taxon>
        <taxon>Metazoa</taxon>
        <taxon>Ecdysozoa</taxon>
        <taxon>Arthropoda</taxon>
        <taxon>Crustacea</taxon>
        <taxon>Multicrustacea</taxon>
        <taxon>Malacostraca</taxon>
        <taxon>Eumalacostraca</taxon>
        <taxon>Eucarida</taxon>
        <taxon>Euphausiacea</taxon>
        <taxon>Euphausiidae</taxon>
        <taxon>Meganyctiphanes</taxon>
    </lineage>
</organism>
<keyword evidence="1" id="KW-0732">Signal</keyword>
<evidence type="ECO:0000256" key="1">
    <source>
        <dbReference type="SAM" id="SignalP"/>
    </source>
</evidence>
<reference evidence="2 3" key="1">
    <citation type="submission" date="2024-05" db="EMBL/GenBank/DDBJ databases">
        <authorList>
            <person name="Wallberg A."/>
        </authorList>
    </citation>
    <scope>NUCLEOTIDE SEQUENCE [LARGE SCALE GENOMIC DNA]</scope>
</reference>
<dbReference type="InterPro" id="IPR009078">
    <property type="entry name" value="Ferritin-like_SF"/>
</dbReference>
<keyword evidence="3" id="KW-1185">Reference proteome</keyword>
<dbReference type="InterPro" id="IPR012347">
    <property type="entry name" value="Ferritin-like"/>
</dbReference>
<comment type="caution">
    <text evidence="2">The sequence shown here is derived from an EMBL/GenBank/DDBJ whole genome shotgun (WGS) entry which is preliminary data.</text>
</comment>
<dbReference type="Proteomes" id="UP001497623">
    <property type="component" value="Unassembled WGS sequence"/>
</dbReference>
<dbReference type="Gene3D" id="1.20.1260.10">
    <property type="match status" value="1"/>
</dbReference>